<keyword evidence="4" id="KW-1185">Reference proteome</keyword>
<dbReference type="Proteomes" id="UP001200034">
    <property type="component" value="Unassembled WGS sequence"/>
</dbReference>
<evidence type="ECO:0000259" key="1">
    <source>
        <dbReference type="Pfam" id="PF07035"/>
    </source>
</evidence>
<evidence type="ECO:0000259" key="2">
    <source>
        <dbReference type="Pfam" id="PF21029"/>
    </source>
</evidence>
<dbReference type="GO" id="GO:0035658">
    <property type="term" value="C:Mon1-Ccz1 complex"/>
    <property type="evidence" value="ECO:0007669"/>
    <property type="project" value="InterPro"/>
</dbReference>
<dbReference type="GO" id="GO:0010506">
    <property type="term" value="P:regulation of autophagy"/>
    <property type="evidence" value="ECO:0007669"/>
    <property type="project" value="InterPro"/>
</dbReference>
<dbReference type="Pfam" id="PF21029">
    <property type="entry name" value="RMC1_N"/>
    <property type="match status" value="1"/>
</dbReference>
<dbReference type="InterPro" id="IPR009755">
    <property type="entry name" value="RMC1_C"/>
</dbReference>
<reference evidence="3" key="1">
    <citation type="journal article" date="2021" name="Mol. Ecol. Resour.">
        <title>Phylogenomic analyses of the genus Drosophila reveals genomic signals of climate adaptation.</title>
        <authorList>
            <person name="Li F."/>
            <person name="Rane R.V."/>
            <person name="Luria V."/>
            <person name="Xiong Z."/>
            <person name="Chen J."/>
            <person name="Li Z."/>
            <person name="Catullo R.A."/>
            <person name="Griffin P.C."/>
            <person name="Schiffer M."/>
            <person name="Pearce S."/>
            <person name="Lee S.F."/>
            <person name="McElroy K."/>
            <person name="Stocker A."/>
            <person name="Shirriffs J."/>
            <person name="Cockerell F."/>
            <person name="Coppin C."/>
            <person name="Sgro C.M."/>
            <person name="Karger A."/>
            <person name="Cain J.W."/>
            <person name="Weber J.A."/>
            <person name="Santpere G."/>
            <person name="Kirschner M.W."/>
            <person name="Hoffmann A.A."/>
            <person name="Oakeshott J.G."/>
            <person name="Zhang G."/>
        </authorList>
    </citation>
    <scope>NUCLEOTIDE SEQUENCE</scope>
    <source>
        <strain evidence="3">BGI-SZ-2011g</strain>
    </source>
</reference>
<evidence type="ECO:0008006" key="5">
    <source>
        <dbReference type="Google" id="ProtNLM"/>
    </source>
</evidence>
<dbReference type="EMBL" id="JAJJHW010002774">
    <property type="protein sequence ID" value="KAH8365792.1"/>
    <property type="molecule type" value="Genomic_DNA"/>
</dbReference>
<feature type="domain" description="Regulator of MON1-CCZ1 complex N-terminal" evidence="2">
    <location>
        <begin position="28"/>
        <end position="145"/>
    </location>
</feature>
<evidence type="ECO:0000313" key="3">
    <source>
        <dbReference type="EMBL" id="KAH8365792.1"/>
    </source>
</evidence>
<protein>
    <recommendedName>
        <fullName evidence="5">Regulator of MON1-CCZ1 complex</fullName>
    </recommendedName>
</protein>
<accession>A0AAD4PIJ4</accession>
<evidence type="ECO:0000313" key="4">
    <source>
        <dbReference type="Proteomes" id="UP001200034"/>
    </source>
</evidence>
<comment type="caution">
    <text evidence="3">The sequence shown here is derived from an EMBL/GenBank/DDBJ whole genome shotgun (WGS) entry which is preliminary data.</text>
</comment>
<dbReference type="Pfam" id="PF07035">
    <property type="entry name" value="RMC1_C"/>
    <property type="match status" value="1"/>
</dbReference>
<organism evidence="3 4">
    <name type="scientific">Drosophila rubida</name>
    <dbReference type="NCBI Taxonomy" id="30044"/>
    <lineage>
        <taxon>Eukaryota</taxon>
        <taxon>Metazoa</taxon>
        <taxon>Ecdysozoa</taxon>
        <taxon>Arthropoda</taxon>
        <taxon>Hexapoda</taxon>
        <taxon>Insecta</taxon>
        <taxon>Pterygota</taxon>
        <taxon>Neoptera</taxon>
        <taxon>Endopterygota</taxon>
        <taxon>Diptera</taxon>
        <taxon>Brachycera</taxon>
        <taxon>Muscomorpha</taxon>
        <taxon>Ephydroidea</taxon>
        <taxon>Drosophilidae</taxon>
        <taxon>Drosophila</taxon>
    </lineage>
</organism>
<proteinExistence type="predicted"/>
<dbReference type="PANTHER" id="PTHR12897:SF4">
    <property type="entry name" value="REGULATOR OF MON1-CCZ1 COMPLEX"/>
    <property type="match status" value="1"/>
</dbReference>
<gene>
    <name evidence="3" type="ORF">KR093_004401</name>
</gene>
<name>A0AAD4PIJ4_9MUSC</name>
<dbReference type="AlphaFoldDB" id="A0AAD4PIJ4"/>
<dbReference type="GO" id="GO:0005765">
    <property type="term" value="C:lysosomal membrane"/>
    <property type="evidence" value="ECO:0007669"/>
    <property type="project" value="TreeGrafter"/>
</dbReference>
<dbReference type="InterPro" id="IPR040371">
    <property type="entry name" value="RMC1"/>
</dbReference>
<feature type="domain" description="Mic1" evidence="1">
    <location>
        <begin position="375"/>
        <end position="614"/>
    </location>
</feature>
<sequence>MEKTNGIHYIELSNNFIRFDAVSQLTNVFFDDSNKQIFAVRSGGATGVVVKGPVEDTVITFCMSDRGGAIRSIKFSPDNQILAVQRKENAVELVCFQGEQPLLQDIITHQVKTLIYGFVWVHNRELALISNTGVEIFQIVPEKRQVRSVKALSISIKWFAWCCDANVALLCTNEGNTLIPVIIKQKVITKLPKVDLGNPSREVMESKVTLGRVYGVLAVLILQANSNSGMMEVEVHLLNGPGLAPRKCHVLRLSLVGLFAINTVDNLIVVHHQATGTSLLFDIALRGELINDVTYHSPITPGRSIKPFGLKLPSLSPDGQILQCELYSTNWVLFQPNIVIDAKLGCMWYLNLAIEPLCHLISDRIRLTEFLLQRCSGKHMLLKVLQQLIDEQYKGTLLPVLETIFDKINKIYASWVQLELQSQTAQPSNVKTTVSKHAAPPIVLIEQSDMAQILQTIAERPYTESVLMLYLQSLNKYNIAAQEELSKMIISELIRNRSFDTLRRLVSYSMLQESKSVACFLLAHSDVNSAISQVAIDMLGKIQAHEIIIEVMLGQGKVIDALRLAKNSLGLDKVPARKFLEAAHKTQDDLIFHSVFKFFQMRNMRMYETTAFPKAEQCTEFIQHFNNTFSADSTIKMQIS</sequence>
<dbReference type="PANTHER" id="PTHR12897">
    <property type="entry name" value="COLON CANCER-ASSOCIATED PROTEIN MIC1"/>
    <property type="match status" value="1"/>
</dbReference>
<dbReference type="InterPro" id="IPR049040">
    <property type="entry name" value="RMC1_N"/>
</dbReference>
<dbReference type="SUPFAM" id="SSF82171">
    <property type="entry name" value="DPP6 N-terminal domain-like"/>
    <property type="match status" value="1"/>
</dbReference>
<dbReference type="GO" id="GO:0031902">
    <property type="term" value="C:late endosome membrane"/>
    <property type="evidence" value="ECO:0007669"/>
    <property type="project" value="TreeGrafter"/>
</dbReference>